<protein>
    <recommendedName>
        <fullName evidence="3">ATPase</fullName>
    </recommendedName>
</protein>
<evidence type="ECO:0000313" key="1">
    <source>
        <dbReference type="EMBL" id="RKD18994.1"/>
    </source>
</evidence>
<comment type="caution">
    <text evidence="1">The sequence shown here is derived from an EMBL/GenBank/DDBJ whole genome shotgun (WGS) entry which is preliminary data.</text>
</comment>
<dbReference type="SUPFAM" id="SSF52540">
    <property type="entry name" value="P-loop containing nucleoside triphosphate hydrolases"/>
    <property type="match status" value="1"/>
</dbReference>
<name>A0A419SAB3_9SPHI</name>
<gene>
    <name evidence="1" type="ORF">BCY91_14045</name>
</gene>
<keyword evidence="2" id="KW-1185">Reference proteome</keyword>
<dbReference type="InterPro" id="IPR027417">
    <property type="entry name" value="P-loop_NTPase"/>
</dbReference>
<sequence>MEKTIKDLLQSQVAISESYKPEWEDVELSEDELNEVIKSAKIKKLAEIRLREHAEKVNRMVEVPNYTPEQLGKIILKTAREQNPDFVIDDGNRAVFKLLCQYFTLDPAFEKTAEAFSLRKGIMIVGPVGCGKTTMLSFFRKNTVNSFRVLSCRDVAGEYTEMKDGGNDVLQYYSGLFSVPRGQFYNQADIGAFFDDLGTESVKKHFGNEVNVMQEVILNRYDRGIRNKTHFTTNLNAEAIGEYYGARVRSRLREMCNIITFPDHSPDRRS</sequence>
<dbReference type="Proteomes" id="UP000283433">
    <property type="component" value="Unassembled WGS sequence"/>
</dbReference>
<dbReference type="AlphaFoldDB" id="A0A419SAB3"/>
<proteinExistence type="predicted"/>
<reference evidence="1 2" key="1">
    <citation type="submission" date="2016-07" db="EMBL/GenBank/DDBJ databases">
        <title>Genome of Pelobium manganitolerans.</title>
        <authorList>
            <person name="Wu S."/>
            <person name="Wang G."/>
        </authorList>
    </citation>
    <scope>NUCLEOTIDE SEQUENCE [LARGE SCALE GENOMIC DNA]</scope>
    <source>
        <strain evidence="1 2">YS-25</strain>
    </source>
</reference>
<dbReference type="Gene3D" id="3.40.50.300">
    <property type="entry name" value="P-loop containing nucleotide triphosphate hydrolases"/>
    <property type="match status" value="1"/>
</dbReference>
<evidence type="ECO:0008006" key="3">
    <source>
        <dbReference type="Google" id="ProtNLM"/>
    </source>
</evidence>
<evidence type="ECO:0000313" key="2">
    <source>
        <dbReference type="Proteomes" id="UP000283433"/>
    </source>
</evidence>
<dbReference type="OrthoDB" id="835620at2"/>
<organism evidence="1 2">
    <name type="scientific">Pelobium manganitolerans</name>
    <dbReference type="NCBI Taxonomy" id="1842495"/>
    <lineage>
        <taxon>Bacteria</taxon>
        <taxon>Pseudomonadati</taxon>
        <taxon>Bacteroidota</taxon>
        <taxon>Sphingobacteriia</taxon>
        <taxon>Sphingobacteriales</taxon>
        <taxon>Sphingobacteriaceae</taxon>
        <taxon>Pelobium</taxon>
    </lineage>
</organism>
<dbReference type="EMBL" id="MBTA01000003">
    <property type="protein sequence ID" value="RKD18994.1"/>
    <property type="molecule type" value="Genomic_DNA"/>
</dbReference>
<accession>A0A419SAB3</accession>
<dbReference type="RefSeq" id="WP_120180640.1">
    <property type="nucleotide sequence ID" value="NZ_MBTA01000003.1"/>
</dbReference>